<comment type="caution">
    <text evidence="1">The sequence shown here is derived from an EMBL/GenBank/DDBJ whole genome shotgun (WGS) entry which is preliminary data.</text>
</comment>
<sequence>MLAQAGESMTTVRDLLEHSSLIVASRYAHMFDAGLNDIGSRLPSLSGAFCDHALEREGRNANSRS</sequence>
<evidence type="ECO:0000313" key="1">
    <source>
        <dbReference type="EMBL" id="KAA0013303.1"/>
    </source>
</evidence>
<evidence type="ECO:0000313" key="2">
    <source>
        <dbReference type="Proteomes" id="UP000486760"/>
    </source>
</evidence>
<protein>
    <submittedName>
        <fullName evidence="1">Uncharacterized protein</fullName>
    </submittedName>
</protein>
<organism evidence="1 2">
    <name type="scientific">Billgrantia pellis</name>
    <dbReference type="NCBI Taxonomy" id="2606936"/>
    <lineage>
        <taxon>Bacteria</taxon>
        <taxon>Pseudomonadati</taxon>
        <taxon>Pseudomonadota</taxon>
        <taxon>Gammaproteobacteria</taxon>
        <taxon>Oceanospirillales</taxon>
        <taxon>Halomonadaceae</taxon>
        <taxon>Billgrantia</taxon>
    </lineage>
</organism>
<dbReference type="Proteomes" id="UP000486760">
    <property type="component" value="Unassembled WGS sequence"/>
</dbReference>
<gene>
    <name evidence="1" type="ORF">F0A17_09245</name>
</gene>
<dbReference type="AlphaFoldDB" id="A0A7V7G2H9"/>
<name>A0A7V7G2H9_9GAMM</name>
<accession>A0A7V7G2H9</accession>
<keyword evidence="2" id="KW-1185">Reference proteome</keyword>
<reference evidence="1 2" key="1">
    <citation type="submission" date="2019-08" db="EMBL/GenBank/DDBJ databases">
        <title>Bioinformatics analysis of the strain L3 and L5.</title>
        <authorList>
            <person name="Li X."/>
        </authorList>
    </citation>
    <scope>NUCLEOTIDE SEQUENCE [LARGE SCALE GENOMIC DNA]</scope>
    <source>
        <strain evidence="1 2">L5</strain>
    </source>
</reference>
<dbReference type="EMBL" id="VTPY01000003">
    <property type="protein sequence ID" value="KAA0013303.1"/>
    <property type="molecule type" value="Genomic_DNA"/>
</dbReference>
<proteinExistence type="predicted"/>